<evidence type="ECO:0000256" key="1">
    <source>
        <dbReference type="ARBA" id="ARBA00022553"/>
    </source>
</evidence>
<dbReference type="Gene3D" id="1.10.8.60">
    <property type="match status" value="1"/>
</dbReference>
<dbReference type="PROSITE" id="PS00676">
    <property type="entry name" value="SIGMA54_INTERACT_2"/>
    <property type="match status" value="1"/>
</dbReference>
<dbReference type="PROSITE" id="PS50110">
    <property type="entry name" value="RESPONSE_REGULATORY"/>
    <property type="match status" value="1"/>
</dbReference>
<comment type="caution">
    <text evidence="13">The sequence shown here is derived from an EMBL/GenBank/DDBJ whole genome shotgun (WGS) entry which is preliminary data.</text>
</comment>
<gene>
    <name evidence="13" type="ORF">AUP44_22230</name>
</gene>
<dbReference type="GeneID" id="97243199"/>
<feature type="domain" description="Sigma-54 factor interaction" evidence="11">
    <location>
        <begin position="145"/>
        <end position="374"/>
    </location>
</feature>
<evidence type="ECO:0000256" key="2">
    <source>
        <dbReference type="ARBA" id="ARBA00022741"/>
    </source>
</evidence>
<dbReference type="OrthoDB" id="9770562at2"/>
<proteinExistence type="predicted"/>
<keyword evidence="5" id="KW-0805">Transcription regulation</keyword>
<dbReference type="CDD" id="cd00009">
    <property type="entry name" value="AAA"/>
    <property type="match status" value="1"/>
</dbReference>
<dbReference type="SMART" id="SM00448">
    <property type="entry name" value="REC"/>
    <property type="match status" value="1"/>
</dbReference>
<evidence type="ECO:0000256" key="6">
    <source>
        <dbReference type="ARBA" id="ARBA00023125"/>
    </source>
</evidence>
<dbReference type="InterPro" id="IPR025662">
    <property type="entry name" value="Sigma_54_int_dom_ATP-bd_1"/>
</dbReference>
<keyword evidence="6" id="KW-0238">DNA-binding</keyword>
<dbReference type="InterPro" id="IPR011006">
    <property type="entry name" value="CheY-like_superfamily"/>
</dbReference>
<evidence type="ECO:0000259" key="11">
    <source>
        <dbReference type="PROSITE" id="PS50045"/>
    </source>
</evidence>
<dbReference type="InterPro" id="IPR025943">
    <property type="entry name" value="Sigma_54_int_dom_ATP-bd_2"/>
</dbReference>
<keyword evidence="7" id="KW-0010">Activator</keyword>
<dbReference type="InterPro" id="IPR027417">
    <property type="entry name" value="P-loop_NTPase"/>
</dbReference>
<dbReference type="InterPro" id="IPR025944">
    <property type="entry name" value="Sigma_54_int_dom_CS"/>
</dbReference>
<evidence type="ECO:0000313" key="13">
    <source>
        <dbReference type="EMBL" id="KYO56367.1"/>
    </source>
</evidence>
<dbReference type="Pfam" id="PF00072">
    <property type="entry name" value="Response_reg"/>
    <property type="match status" value="1"/>
</dbReference>
<dbReference type="GO" id="GO:0000160">
    <property type="term" value="P:phosphorelay signal transduction system"/>
    <property type="evidence" value="ECO:0007669"/>
    <property type="project" value="UniProtKB-KW"/>
</dbReference>
<dbReference type="FunFam" id="3.40.50.2300:FF:000018">
    <property type="entry name" value="DNA-binding transcriptional regulator NtrC"/>
    <property type="match status" value="1"/>
</dbReference>
<feature type="domain" description="Response regulatory" evidence="12">
    <location>
        <begin position="7"/>
        <end position="121"/>
    </location>
</feature>
<dbReference type="SMART" id="SM00382">
    <property type="entry name" value="AAA"/>
    <property type="match status" value="1"/>
</dbReference>
<name>A0A161PYC9_9PROT</name>
<dbReference type="Pfam" id="PF25601">
    <property type="entry name" value="AAA_lid_14"/>
    <property type="match status" value="1"/>
</dbReference>
<dbReference type="PANTHER" id="PTHR32071">
    <property type="entry name" value="TRANSCRIPTIONAL REGULATORY PROTEIN"/>
    <property type="match status" value="1"/>
</dbReference>
<dbReference type="GO" id="GO:0043565">
    <property type="term" value="F:sequence-specific DNA binding"/>
    <property type="evidence" value="ECO:0007669"/>
    <property type="project" value="InterPro"/>
</dbReference>
<evidence type="ECO:0000256" key="8">
    <source>
        <dbReference type="ARBA" id="ARBA00023163"/>
    </source>
</evidence>
<dbReference type="AlphaFoldDB" id="A0A161PYC9"/>
<dbReference type="Proteomes" id="UP000075787">
    <property type="component" value="Unassembled WGS sequence"/>
</dbReference>
<dbReference type="SUPFAM" id="SSF46689">
    <property type="entry name" value="Homeodomain-like"/>
    <property type="match status" value="1"/>
</dbReference>
<dbReference type="GO" id="GO:0005524">
    <property type="term" value="F:ATP binding"/>
    <property type="evidence" value="ECO:0007669"/>
    <property type="project" value="UniProtKB-KW"/>
</dbReference>
<dbReference type="InterPro" id="IPR003593">
    <property type="entry name" value="AAA+_ATPase"/>
</dbReference>
<sequence>MTRELPQVVFVDDEDDVRIANAQTLDLAGFDVLTAASAEAALALVDREFPGVVVTDMRMPGIDGLTLFDRLRAQDPDLPVIFVTGHGDIPMAVEAMRRGAQDFLSKPYPAEALVDAVTRATRLRRLVMENRRLKAALDAEAALGLIGRTPEMERLRETVQAVAAADVDVLVLGETGSGKEVVARALHAGSRRRTARLVALNCGALPETVIESELFGHEPGAFTGAQRRRVGRIEHADGGTLFLDEIESMPKSLQVKLLRVLETRTVEPLGTNDIRPVDLRVIGATKVDLLQEAAEGRFRDDLYYRLNVVTIRIPPLRERRGDVPLLFAHFLERAAARFGRPVPTPDDAVRRHLAAHDWPGNVRELAHFAERVALGLSAETAPGPGPLPAGAAGPGDDPDLPLPRRVDRFEAGAIRAALALHDGEVKAVIQALGLPRKTFYDKLQRHGIDPNDYRRTRRG</sequence>
<dbReference type="GO" id="GO:0006355">
    <property type="term" value="P:regulation of DNA-templated transcription"/>
    <property type="evidence" value="ECO:0007669"/>
    <property type="project" value="InterPro"/>
</dbReference>
<dbReference type="PANTHER" id="PTHR32071:SF57">
    <property type="entry name" value="C4-DICARBOXYLATE TRANSPORT TRANSCRIPTIONAL REGULATORY PROTEIN DCTD"/>
    <property type="match status" value="1"/>
</dbReference>
<feature type="region of interest" description="Disordered" evidence="10">
    <location>
        <begin position="379"/>
        <end position="400"/>
    </location>
</feature>
<dbReference type="PROSITE" id="PS00688">
    <property type="entry name" value="SIGMA54_INTERACT_3"/>
    <property type="match status" value="1"/>
</dbReference>
<reference evidence="13 14" key="1">
    <citation type="submission" date="2015-12" db="EMBL/GenBank/DDBJ databases">
        <title>Genome sequence of Tistrella mobilis MCCC 1A02139.</title>
        <authorList>
            <person name="Lu L."/>
            <person name="Lai Q."/>
            <person name="Shao Z."/>
            <person name="Qian P."/>
        </authorList>
    </citation>
    <scope>NUCLEOTIDE SEQUENCE [LARGE SCALE GENOMIC DNA]</scope>
    <source>
        <strain evidence="13 14">MCCC 1A02139</strain>
    </source>
</reference>
<evidence type="ECO:0000259" key="12">
    <source>
        <dbReference type="PROSITE" id="PS50110"/>
    </source>
</evidence>
<evidence type="ECO:0000256" key="5">
    <source>
        <dbReference type="ARBA" id="ARBA00023015"/>
    </source>
</evidence>
<dbReference type="Gene3D" id="1.10.10.60">
    <property type="entry name" value="Homeodomain-like"/>
    <property type="match status" value="1"/>
</dbReference>
<keyword evidence="4" id="KW-0902">Two-component regulatory system</keyword>
<evidence type="ECO:0000256" key="10">
    <source>
        <dbReference type="SAM" id="MobiDB-lite"/>
    </source>
</evidence>
<dbReference type="EMBL" id="LPZR01000045">
    <property type="protein sequence ID" value="KYO56367.1"/>
    <property type="molecule type" value="Genomic_DNA"/>
</dbReference>
<evidence type="ECO:0000256" key="9">
    <source>
        <dbReference type="PROSITE-ProRule" id="PRU00169"/>
    </source>
</evidence>
<keyword evidence="8" id="KW-0804">Transcription</keyword>
<evidence type="ECO:0000256" key="7">
    <source>
        <dbReference type="ARBA" id="ARBA00023159"/>
    </source>
</evidence>
<dbReference type="Pfam" id="PF00158">
    <property type="entry name" value="Sigma54_activat"/>
    <property type="match status" value="1"/>
</dbReference>
<dbReference type="Pfam" id="PF02954">
    <property type="entry name" value="HTH_8"/>
    <property type="match status" value="1"/>
</dbReference>
<protein>
    <submittedName>
        <fullName evidence="13">Fis family transcriptional regulator</fullName>
    </submittedName>
</protein>
<keyword evidence="3" id="KW-0067">ATP-binding</keyword>
<dbReference type="SUPFAM" id="SSF52540">
    <property type="entry name" value="P-loop containing nucleoside triphosphate hydrolases"/>
    <property type="match status" value="1"/>
</dbReference>
<dbReference type="InterPro" id="IPR058031">
    <property type="entry name" value="AAA_lid_NorR"/>
</dbReference>
<keyword evidence="2" id="KW-0547">Nucleotide-binding</keyword>
<dbReference type="InterPro" id="IPR001789">
    <property type="entry name" value="Sig_transdc_resp-reg_receiver"/>
</dbReference>
<evidence type="ECO:0000313" key="14">
    <source>
        <dbReference type="Proteomes" id="UP000075787"/>
    </source>
</evidence>
<dbReference type="InterPro" id="IPR002197">
    <property type="entry name" value="HTH_Fis"/>
</dbReference>
<dbReference type="FunFam" id="3.40.50.300:FF:000006">
    <property type="entry name" value="DNA-binding transcriptional regulator NtrC"/>
    <property type="match status" value="1"/>
</dbReference>
<dbReference type="Gene3D" id="3.40.50.300">
    <property type="entry name" value="P-loop containing nucleotide triphosphate hydrolases"/>
    <property type="match status" value="1"/>
</dbReference>
<keyword evidence="1 9" id="KW-0597">Phosphoprotein</keyword>
<dbReference type="InterPro" id="IPR002078">
    <property type="entry name" value="Sigma_54_int"/>
</dbReference>
<dbReference type="RefSeq" id="WP_062761903.1">
    <property type="nucleotide sequence ID" value="NZ_CP121045.1"/>
</dbReference>
<dbReference type="InterPro" id="IPR009057">
    <property type="entry name" value="Homeodomain-like_sf"/>
</dbReference>
<dbReference type="PROSITE" id="PS50045">
    <property type="entry name" value="SIGMA54_INTERACT_4"/>
    <property type="match status" value="1"/>
</dbReference>
<dbReference type="PROSITE" id="PS00675">
    <property type="entry name" value="SIGMA54_INTERACT_1"/>
    <property type="match status" value="1"/>
</dbReference>
<dbReference type="SUPFAM" id="SSF52172">
    <property type="entry name" value="CheY-like"/>
    <property type="match status" value="1"/>
</dbReference>
<feature type="modified residue" description="4-aspartylphosphate" evidence="9">
    <location>
        <position position="56"/>
    </location>
</feature>
<accession>A0A161PYC9</accession>
<dbReference type="Gene3D" id="3.40.50.2300">
    <property type="match status" value="1"/>
</dbReference>
<evidence type="ECO:0000256" key="4">
    <source>
        <dbReference type="ARBA" id="ARBA00023012"/>
    </source>
</evidence>
<organism evidence="13 14">
    <name type="scientific">Tistrella mobilis</name>
    <dbReference type="NCBI Taxonomy" id="171437"/>
    <lineage>
        <taxon>Bacteria</taxon>
        <taxon>Pseudomonadati</taxon>
        <taxon>Pseudomonadota</taxon>
        <taxon>Alphaproteobacteria</taxon>
        <taxon>Geminicoccales</taxon>
        <taxon>Geminicoccaceae</taxon>
        <taxon>Tistrella</taxon>
    </lineage>
</organism>
<evidence type="ECO:0000256" key="3">
    <source>
        <dbReference type="ARBA" id="ARBA00022840"/>
    </source>
</evidence>